<comment type="similarity">
    <text evidence="2">Belongs to the sodium:solute symporter (SSF) (TC 2.A.21) family.</text>
</comment>
<evidence type="ECO:0008006" key="14">
    <source>
        <dbReference type="Google" id="ProtNLM"/>
    </source>
</evidence>
<dbReference type="PROSITE" id="PS50283">
    <property type="entry name" value="NA_SOLUT_SYMP_3"/>
    <property type="match status" value="1"/>
</dbReference>
<dbReference type="PANTHER" id="PTHR42985:SF2">
    <property type="entry name" value="SODIUM-DEPENDENT MULTIVITAMIN TRANSPORTER"/>
    <property type="match status" value="1"/>
</dbReference>
<dbReference type="GO" id="GO:0006814">
    <property type="term" value="P:sodium ion transport"/>
    <property type="evidence" value="ECO:0007669"/>
    <property type="project" value="UniProtKB-KW"/>
</dbReference>
<keyword evidence="13" id="KW-1185">Reference proteome</keyword>
<dbReference type="CDD" id="cd11492">
    <property type="entry name" value="SLC5sbd_NIS-SMVT"/>
    <property type="match status" value="1"/>
</dbReference>
<comment type="subcellular location">
    <subcellularLocation>
        <location evidence="1">Cell membrane</location>
        <topology evidence="1">Multi-pass membrane protein</topology>
    </subcellularLocation>
</comment>
<comment type="caution">
    <text evidence="12">The sequence shown here is derived from an EMBL/GenBank/DDBJ whole genome shotgun (WGS) entry which is preliminary data.</text>
</comment>
<dbReference type="InterPro" id="IPR038377">
    <property type="entry name" value="Na/Glc_symporter_sf"/>
</dbReference>
<feature type="transmembrane region" description="Helical" evidence="11">
    <location>
        <begin position="489"/>
        <end position="509"/>
    </location>
</feature>
<proteinExistence type="inferred from homology"/>
<sequence length="887" mass="97765">MHISSTLIFKPLSFFLYENHSFVIHSPKFKNTKDINLRILSCSLVASTEVAPLRINAPRNEEVTTRSCSTLGLIFAKQSVRTLAGSTHETVVSSAMYEKSDVNVGGNNKRAKLLQLIYRRVEKESDELLYTITHYSPQSVASGVEDKGRNGPAREPRMTTNASSMVIDYLVFVGCIIASFVIPLWGKLRGRRKESTKADYVFATGNVSMGAMMLSIARGTLGVRSFLGYPSELYYRGSAMWETIYGMLLAYPIVCFIFVPVYYSLGITSVYQYLDMRFNSKLVRCLASFSYVIRSLLNLAVTIFTPCVALKAVIGLPYWASIFGITSISVVFSVMGGLKAAILSDVIQGLTMIGVSLVIIAKGSADIGPDKILNVTYERGRLDFFNTDLDPTLRVTTLSATLGQLFMSLSIFGCQQNFVQRYCSMTSQRKVVKTMLANMPIIFILFSLSWVVGMVIFANYADCDPLTLGYISKFDEIVPFYVEDKFLNFPGLLGLVMATLFNSALTLAVSNLNSLATVTFEDFLGQIPALRGLKDKQQLHFIKVISVLYGVLIIGISFLVAMLSGVIESSMLMTSATSGPLLGVFLLAMLVPCANWKGAAAGMIFSHVTTLWITFGHLTVSNMQNVETLSLSTENCQNDTFSPWIMQPGRSMFAALNVTGTNQSVLLANTEETPALGPLEYLYSVTYMYYAFIGSVSTVLVGIIVSLLTADSQCDMYEEHLLHPLAVKISRLLPGRRRLYASSTRLQNEQNAANATASSSVTSIANGTEKTLQGIVDDNGKLRIDIGYVEKLNALKNVSLDVTNEVSKDCCVIFLTNMQHLPTYVNAPCKLHYKHHLVTLIWTKSAQFPTELGNIRGPNIQAVNEYKLRLKAVNEKSINTQVIAVTN</sequence>
<evidence type="ECO:0000313" key="12">
    <source>
        <dbReference type="EMBL" id="KAF3424486.1"/>
    </source>
</evidence>
<evidence type="ECO:0000256" key="11">
    <source>
        <dbReference type="SAM" id="Phobius"/>
    </source>
</evidence>
<evidence type="ECO:0000256" key="4">
    <source>
        <dbReference type="ARBA" id="ARBA00022475"/>
    </source>
</evidence>
<keyword evidence="6 11" id="KW-1133">Transmembrane helix</keyword>
<keyword evidence="9 11" id="KW-0472">Membrane</keyword>
<feature type="transmembrane region" description="Helical" evidence="11">
    <location>
        <begin position="169"/>
        <end position="188"/>
    </location>
</feature>
<dbReference type="GO" id="GO:0005886">
    <property type="term" value="C:plasma membrane"/>
    <property type="evidence" value="ECO:0007669"/>
    <property type="project" value="UniProtKB-SubCell"/>
</dbReference>
<feature type="transmembrane region" description="Helical" evidence="11">
    <location>
        <begin position="286"/>
        <end position="304"/>
    </location>
</feature>
<keyword evidence="7" id="KW-0915">Sodium</keyword>
<feature type="transmembrane region" description="Helical" evidence="11">
    <location>
        <begin position="393"/>
        <end position="414"/>
    </location>
</feature>
<evidence type="ECO:0000256" key="5">
    <source>
        <dbReference type="ARBA" id="ARBA00022692"/>
    </source>
</evidence>
<feature type="transmembrane region" description="Helical" evidence="11">
    <location>
        <begin position="687"/>
        <end position="708"/>
    </location>
</feature>
<feature type="transmembrane region" description="Helical" evidence="11">
    <location>
        <begin position="570"/>
        <end position="591"/>
    </location>
</feature>
<evidence type="ECO:0000256" key="2">
    <source>
        <dbReference type="ARBA" id="ARBA00006434"/>
    </source>
</evidence>
<evidence type="ECO:0000256" key="3">
    <source>
        <dbReference type="ARBA" id="ARBA00022448"/>
    </source>
</evidence>
<evidence type="ECO:0000256" key="8">
    <source>
        <dbReference type="ARBA" id="ARBA00023065"/>
    </source>
</evidence>
<feature type="transmembrane region" description="Helical" evidence="11">
    <location>
        <begin position="200"/>
        <end position="223"/>
    </location>
</feature>
<dbReference type="Proteomes" id="UP000655588">
    <property type="component" value="Unassembled WGS sequence"/>
</dbReference>
<protein>
    <recommendedName>
        <fullName evidence="14">Sodium-coupled monocarboxylate transporter 1</fullName>
    </recommendedName>
</protein>
<dbReference type="EMBL" id="WNWW01000463">
    <property type="protein sequence ID" value="KAF3424486.1"/>
    <property type="molecule type" value="Genomic_DNA"/>
</dbReference>
<evidence type="ECO:0000313" key="13">
    <source>
        <dbReference type="Proteomes" id="UP000655588"/>
    </source>
</evidence>
<dbReference type="InterPro" id="IPR051163">
    <property type="entry name" value="Sodium:Solute_Symporter_SSF"/>
</dbReference>
<dbReference type="GO" id="GO:0015293">
    <property type="term" value="F:symporter activity"/>
    <property type="evidence" value="ECO:0007669"/>
    <property type="project" value="TreeGrafter"/>
</dbReference>
<keyword evidence="3" id="KW-0813">Transport</keyword>
<gene>
    <name evidence="12" type="ORF">E2986_11873</name>
</gene>
<dbReference type="Pfam" id="PF00474">
    <property type="entry name" value="SSF"/>
    <property type="match status" value="1"/>
</dbReference>
<evidence type="ECO:0000256" key="1">
    <source>
        <dbReference type="ARBA" id="ARBA00004651"/>
    </source>
</evidence>
<keyword evidence="4" id="KW-1003">Cell membrane</keyword>
<dbReference type="AlphaFoldDB" id="A0A833RW67"/>
<dbReference type="InterPro" id="IPR001734">
    <property type="entry name" value="Na/solute_symporter"/>
</dbReference>
<feature type="transmembrane region" description="Helical" evidence="11">
    <location>
        <begin position="316"/>
        <end position="335"/>
    </location>
</feature>
<feature type="transmembrane region" description="Helical" evidence="11">
    <location>
        <begin position="541"/>
        <end position="564"/>
    </location>
</feature>
<keyword evidence="10" id="KW-0739">Sodium transport</keyword>
<feature type="transmembrane region" description="Helical" evidence="11">
    <location>
        <begin position="243"/>
        <end position="265"/>
    </location>
</feature>
<keyword evidence="8" id="KW-0406">Ion transport</keyword>
<keyword evidence="5 11" id="KW-0812">Transmembrane</keyword>
<reference evidence="12" key="1">
    <citation type="submission" date="2019-11" db="EMBL/GenBank/DDBJ databases">
        <title>The nuclear and mitochondrial genomes of Frieseomelitta varia - a highly eusocial stingless bee (Meliponini) with a permanently sterile worker caste.</title>
        <authorList>
            <person name="Freitas F.C.P."/>
            <person name="Lourenco A.P."/>
            <person name="Nunes F.M.F."/>
            <person name="Paschoal A.R."/>
            <person name="Abreu F.C.P."/>
            <person name="Barbin F.O."/>
            <person name="Bataglia L."/>
            <person name="Cardoso-Junior C.A.M."/>
            <person name="Cervoni M.S."/>
            <person name="Silva S.R."/>
            <person name="Dalarmi F."/>
            <person name="Del Lama M.A."/>
            <person name="Depintor T.S."/>
            <person name="Ferreira K.M."/>
            <person name="Goria P.S."/>
            <person name="Jaskot M.C."/>
            <person name="Lago D.C."/>
            <person name="Luna-Lucena D."/>
            <person name="Moda L.M."/>
            <person name="Nascimento L."/>
            <person name="Pedrino M."/>
            <person name="Rabico F.O."/>
            <person name="Sanches F.C."/>
            <person name="Santos D.E."/>
            <person name="Santos C.G."/>
            <person name="Vieira J."/>
            <person name="Lopes T.F."/>
            <person name="Barchuk A.R."/>
            <person name="Hartfelder K."/>
            <person name="Simoes Z.L.P."/>
            <person name="Bitondi M.M.G."/>
            <person name="Pinheiro D.G."/>
        </authorList>
    </citation>
    <scope>NUCLEOTIDE SEQUENCE</scope>
    <source>
        <strain evidence="12">USP_RPSP 00005682</strain>
        <tissue evidence="12">Whole individual</tissue>
    </source>
</reference>
<feature type="transmembrane region" description="Helical" evidence="11">
    <location>
        <begin position="435"/>
        <end position="458"/>
    </location>
</feature>
<feature type="transmembrane region" description="Helical" evidence="11">
    <location>
        <begin position="342"/>
        <end position="361"/>
    </location>
</feature>
<evidence type="ECO:0000256" key="9">
    <source>
        <dbReference type="ARBA" id="ARBA00023136"/>
    </source>
</evidence>
<dbReference type="PANTHER" id="PTHR42985">
    <property type="entry name" value="SODIUM-COUPLED MONOCARBOXYLATE TRANSPORTER"/>
    <property type="match status" value="1"/>
</dbReference>
<accession>A0A833RW67</accession>
<organism evidence="12 13">
    <name type="scientific">Frieseomelitta varia</name>
    <dbReference type="NCBI Taxonomy" id="561572"/>
    <lineage>
        <taxon>Eukaryota</taxon>
        <taxon>Metazoa</taxon>
        <taxon>Ecdysozoa</taxon>
        <taxon>Arthropoda</taxon>
        <taxon>Hexapoda</taxon>
        <taxon>Insecta</taxon>
        <taxon>Pterygota</taxon>
        <taxon>Neoptera</taxon>
        <taxon>Endopterygota</taxon>
        <taxon>Hymenoptera</taxon>
        <taxon>Apocrita</taxon>
        <taxon>Aculeata</taxon>
        <taxon>Apoidea</taxon>
        <taxon>Anthophila</taxon>
        <taxon>Apidae</taxon>
        <taxon>Frieseomelitta</taxon>
    </lineage>
</organism>
<name>A0A833RW67_9HYME</name>
<dbReference type="NCBIfam" id="TIGR00813">
    <property type="entry name" value="sss"/>
    <property type="match status" value="1"/>
</dbReference>
<evidence type="ECO:0000256" key="7">
    <source>
        <dbReference type="ARBA" id="ARBA00023053"/>
    </source>
</evidence>
<evidence type="ECO:0000256" key="10">
    <source>
        <dbReference type="ARBA" id="ARBA00023201"/>
    </source>
</evidence>
<feature type="transmembrane region" description="Helical" evidence="11">
    <location>
        <begin position="598"/>
        <end position="620"/>
    </location>
</feature>
<evidence type="ECO:0000256" key="6">
    <source>
        <dbReference type="ARBA" id="ARBA00022989"/>
    </source>
</evidence>
<dbReference type="Gene3D" id="1.20.1730.10">
    <property type="entry name" value="Sodium/glucose cotransporter"/>
    <property type="match status" value="1"/>
</dbReference>